<dbReference type="PANTHER" id="PTHR32552">
    <property type="entry name" value="FERRICHROME IRON RECEPTOR-RELATED"/>
    <property type="match status" value="1"/>
</dbReference>
<evidence type="ECO:0000256" key="1">
    <source>
        <dbReference type="ARBA" id="ARBA00004571"/>
    </source>
</evidence>
<dbReference type="GO" id="GO:0015344">
    <property type="term" value="F:siderophore uptake transmembrane transporter activity"/>
    <property type="evidence" value="ECO:0007669"/>
    <property type="project" value="TreeGrafter"/>
</dbReference>
<feature type="domain" description="TonB-dependent receptor-like beta-barrel" evidence="8">
    <location>
        <begin position="35"/>
        <end position="248"/>
    </location>
</feature>
<reference evidence="9 10" key="1">
    <citation type="submission" date="2019-09" db="EMBL/GenBank/DDBJ databases">
        <title>H2 Metabolism Revealed by Metagenomic Analysis in Subglacial Sediment of East Antarctica.</title>
        <authorList>
            <person name="Yang Z."/>
            <person name="Zhang Y."/>
            <person name="Lv Y."/>
            <person name="Yan W."/>
            <person name="Xiao X."/>
            <person name="Sun B."/>
            <person name="Ma H."/>
        </authorList>
    </citation>
    <scope>NUCLEOTIDE SEQUENCE [LARGE SCALE GENOMIC DNA]</scope>
    <source>
        <strain evidence="9">Bin2_2</strain>
    </source>
</reference>
<sequence>IAYEGRWRGLGAIGIGISRTSYHKRIGLPGLPPVSTDAQPWLFNVNAAVNVLPQLVAYAGYVTGLEESGVAPANATNRNEALPAIRTSQRDAGVRWAVTPKVAVIAGVFDVRKPYYNLASDGRFALLGDVVNRGIEASVAGAVTPRLNVVVGAVLLRARVTGEAVAQGRVGALPVGSIARRLQGNIDWRTPFLPGVSLDAKVSYQSAQTATTNNSVAIPSRTTVDIGGRYSFKLDGKAATLRVAVVNVFDVQGFDLKGAGAYDIIPGRLASAYLTIDF</sequence>
<evidence type="ECO:0000256" key="6">
    <source>
        <dbReference type="ARBA" id="ARBA00023136"/>
    </source>
</evidence>
<evidence type="ECO:0000256" key="3">
    <source>
        <dbReference type="ARBA" id="ARBA00022452"/>
    </source>
</evidence>
<keyword evidence="9" id="KW-0675">Receptor</keyword>
<keyword evidence="4" id="KW-0812">Transmembrane</keyword>
<dbReference type="InterPro" id="IPR036942">
    <property type="entry name" value="Beta-barrel_TonB_sf"/>
</dbReference>
<dbReference type="InterPro" id="IPR000531">
    <property type="entry name" value="Beta-barrel_TonB"/>
</dbReference>
<evidence type="ECO:0000256" key="4">
    <source>
        <dbReference type="ARBA" id="ARBA00022692"/>
    </source>
</evidence>
<evidence type="ECO:0000256" key="2">
    <source>
        <dbReference type="ARBA" id="ARBA00022448"/>
    </source>
</evidence>
<evidence type="ECO:0000259" key="8">
    <source>
        <dbReference type="Pfam" id="PF00593"/>
    </source>
</evidence>
<protein>
    <submittedName>
        <fullName evidence="9">TonB-dependent receptor</fullName>
    </submittedName>
</protein>
<comment type="subcellular location">
    <subcellularLocation>
        <location evidence="1">Cell outer membrane</location>
        <topology evidence="1">Multi-pass membrane protein</topology>
    </subcellularLocation>
</comment>
<dbReference type="SUPFAM" id="SSF56935">
    <property type="entry name" value="Porins"/>
    <property type="match status" value="1"/>
</dbReference>
<dbReference type="AlphaFoldDB" id="A0A7C9P4X2"/>
<evidence type="ECO:0000313" key="9">
    <source>
        <dbReference type="EMBL" id="NDP48423.1"/>
    </source>
</evidence>
<name>A0A7C9P4X2_9PROT</name>
<gene>
    <name evidence="9" type="ORF">GZ085_08560</name>
</gene>
<keyword evidence="5" id="KW-0798">TonB box</keyword>
<dbReference type="Gene3D" id="2.40.170.20">
    <property type="entry name" value="TonB-dependent receptor, beta-barrel domain"/>
    <property type="match status" value="1"/>
</dbReference>
<dbReference type="InterPro" id="IPR039426">
    <property type="entry name" value="TonB-dep_rcpt-like"/>
</dbReference>
<dbReference type="PANTHER" id="PTHR32552:SF82">
    <property type="entry name" value="FCUA PROTEIN"/>
    <property type="match status" value="1"/>
</dbReference>
<evidence type="ECO:0000256" key="7">
    <source>
        <dbReference type="ARBA" id="ARBA00023237"/>
    </source>
</evidence>
<keyword evidence="3" id="KW-1134">Transmembrane beta strand</keyword>
<keyword evidence="2" id="KW-0813">Transport</keyword>
<keyword evidence="6" id="KW-0472">Membrane</keyword>
<dbReference type="EMBL" id="JAAFGW010000114">
    <property type="protein sequence ID" value="NDP48423.1"/>
    <property type="molecule type" value="Genomic_DNA"/>
</dbReference>
<keyword evidence="7" id="KW-0998">Cell outer membrane</keyword>
<evidence type="ECO:0000256" key="5">
    <source>
        <dbReference type="ARBA" id="ARBA00023077"/>
    </source>
</evidence>
<comment type="caution">
    <text evidence="9">The sequence shown here is derived from an EMBL/GenBank/DDBJ whole genome shotgun (WGS) entry which is preliminary data.</text>
</comment>
<dbReference type="Pfam" id="PF00593">
    <property type="entry name" value="TonB_dep_Rec_b-barrel"/>
    <property type="match status" value="1"/>
</dbReference>
<dbReference type="GO" id="GO:0009279">
    <property type="term" value="C:cell outer membrane"/>
    <property type="evidence" value="ECO:0007669"/>
    <property type="project" value="UniProtKB-SubCell"/>
</dbReference>
<evidence type="ECO:0000313" key="10">
    <source>
        <dbReference type="Proteomes" id="UP000483432"/>
    </source>
</evidence>
<accession>A0A7C9P4X2</accession>
<dbReference type="Proteomes" id="UP000483432">
    <property type="component" value="Unassembled WGS sequence"/>
</dbReference>
<proteinExistence type="predicted"/>
<organism evidence="9 10">
    <name type="scientific">Sulfuriferula multivorans</name>
    <dbReference type="NCBI Taxonomy" id="1559896"/>
    <lineage>
        <taxon>Bacteria</taxon>
        <taxon>Pseudomonadati</taxon>
        <taxon>Pseudomonadota</taxon>
        <taxon>Betaproteobacteria</taxon>
        <taxon>Nitrosomonadales</taxon>
        <taxon>Sulfuricellaceae</taxon>
        <taxon>Sulfuriferula</taxon>
    </lineage>
</organism>
<feature type="non-terminal residue" evidence="9">
    <location>
        <position position="1"/>
    </location>
</feature>